<sequence length="267" mass="27132">MKIAYTTVLLFLLSSTTVTTYSIPQSDLVARDALALPVEPFQAPDLEKRRGGGGGGRGGGSGGSGGGRSGSGGSSGSSGSSGSRGGSGGSSRTGSTSSTSRIAPSYAGGAYYAGGAASAYSAGRRSPLGITPFLLPVAALAIFPGIWLYGAYAYPYSHHYNYINQTANRNESLPVVCLCQQYSACGCDDNNNSTYYQSLFNGTQPVNSSIAKVVNANGTETIYINGTLPNATTTSTGSTSSAPATTLLEASGYWVMVALVVSTVWAL</sequence>
<gene>
    <name evidence="5" type="ORF">CNMCM5793_000112</name>
    <name evidence="6" type="ORF">CNMCM6106_008347</name>
</gene>
<feature type="chain" id="PRO_5036266602" description="DUF7732 domain-containing protein" evidence="3">
    <location>
        <begin position="21"/>
        <end position="267"/>
    </location>
</feature>
<dbReference type="PANTHER" id="PTHR42091">
    <property type="entry name" value="CONSERVED GLYCINE-RICH PROTEIN (AFU_ORTHOLOGUE AFUA_7G02440)"/>
    <property type="match status" value="1"/>
</dbReference>
<protein>
    <recommendedName>
        <fullName evidence="4">DUF7732 domain-containing protein</fullName>
    </recommendedName>
</protein>
<dbReference type="EMBL" id="JACBAD010002028">
    <property type="protein sequence ID" value="KAF7122156.1"/>
    <property type="molecule type" value="Genomic_DNA"/>
</dbReference>
<dbReference type="Proteomes" id="UP000630445">
    <property type="component" value="Unassembled WGS sequence"/>
</dbReference>
<keyword evidence="7" id="KW-1185">Reference proteome</keyword>
<dbReference type="Proteomes" id="UP000662466">
    <property type="component" value="Unassembled WGS sequence"/>
</dbReference>
<keyword evidence="3" id="KW-0732">Signal</keyword>
<dbReference type="AlphaFoldDB" id="A0A8H6P976"/>
<feature type="compositionally biased region" description="Gly residues" evidence="1">
    <location>
        <begin position="82"/>
        <end position="91"/>
    </location>
</feature>
<evidence type="ECO:0000313" key="7">
    <source>
        <dbReference type="Proteomes" id="UP000630445"/>
    </source>
</evidence>
<reference evidence="5" key="1">
    <citation type="submission" date="2020-06" db="EMBL/GenBank/DDBJ databases">
        <title>Draft genome sequences of strains closely related to Aspergillus parafelis and Aspergillus hiratsukae.</title>
        <authorList>
            <person name="Dos Santos R.A.C."/>
            <person name="Rivero-Menendez O."/>
            <person name="Steenwyk J.L."/>
            <person name="Mead M.E."/>
            <person name="Goldman G.H."/>
            <person name="Alastruey-Izquierdo A."/>
            <person name="Rokas A."/>
        </authorList>
    </citation>
    <scope>NUCLEOTIDE SEQUENCE</scope>
    <source>
        <strain evidence="5">CNM-CM5793</strain>
        <strain evidence="6">CNM-CM6106</strain>
    </source>
</reference>
<dbReference type="InterPro" id="IPR056634">
    <property type="entry name" value="DUF7732"/>
</dbReference>
<feature type="transmembrane region" description="Helical" evidence="2">
    <location>
        <begin position="133"/>
        <end position="154"/>
    </location>
</feature>
<evidence type="ECO:0000313" key="6">
    <source>
        <dbReference type="EMBL" id="KAF7161009.1"/>
    </source>
</evidence>
<dbReference type="OrthoDB" id="5425547at2759"/>
<proteinExistence type="predicted"/>
<feature type="compositionally biased region" description="Gly residues" evidence="1">
    <location>
        <begin position="52"/>
        <end position="76"/>
    </location>
</feature>
<dbReference type="EMBL" id="JACBAF010002253">
    <property type="protein sequence ID" value="KAF7161009.1"/>
    <property type="molecule type" value="Genomic_DNA"/>
</dbReference>
<dbReference type="Pfam" id="PF24866">
    <property type="entry name" value="DUF7732"/>
    <property type="match status" value="1"/>
</dbReference>
<evidence type="ECO:0000256" key="2">
    <source>
        <dbReference type="SAM" id="Phobius"/>
    </source>
</evidence>
<feature type="signal peptide" evidence="3">
    <location>
        <begin position="1"/>
        <end position="20"/>
    </location>
</feature>
<evidence type="ECO:0000313" key="5">
    <source>
        <dbReference type="EMBL" id="KAF7122156.1"/>
    </source>
</evidence>
<accession>A0A8H6P976</accession>
<evidence type="ECO:0000256" key="3">
    <source>
        <dbReference type="SAM" id="SignalP"/>
    </source>
</evidence>
<dbReference type="PANTHER" id="PTHR42091:SF1">
    <property type="entry name" value="CONSERVED GLYCINE-RICH PROTEIN (AFU_ORTHOLOGUE AFUA_7G02440)"/>
    <property type="match status" value="1"/>
</dbReference>
<feature type="region of interest" description="Disordered" evidence="1">
    <location>
        <begin position="41"/>
        <end position="100"/>
    </location>
</feature>
<feature type="domain" description="DUF7732" evidence="4">
    <location>
        <begin position="111"/>
        <end position="232"/>
    </location>
</feature>
<organism evidence="5 7">
    <name type="scientific">Aspergillus hiratsukae</name>
    <dbReference type="NCBI Taxonomy" id="1194566"/>
    <lineage>
        <taxon>Eukaryota</taxon>
        <taxon>Fungi</taxon>
        <taxon>Dikarya</taxon>
        <taxon>Ascomycota</taxon>
        <taxon>Pezizomycotina</taxon>
        <taxon>Eurotiomycetes</taxon>
        <taxon>Eurotiomycetidae</taxon>
        <taxon>Eurotiales</taxon>
        <taxon>Aspergillaceae</taxon>
        <taxon>Aspergillus</taxon>
        <taxon>Aspergillus subgen. Fumigati</taxon>
    </lineage>
</organism>
<keyword evidence="2" id="KW-0812">Transmembrane</keyword>
<keyword evidence="2" id="KW-1133">Transmembrane helix</keyword>
<evidence type="ECO:0000256" key="1">
    <source>
        <dbReference type="SAM" id="MobiDB-lite"/>
    </source>
</evidence>
<name>A0A8H6P976_9EURO</name>
<evidence type="ECO:0000259" key="4">
    <source>
        <dbReference type="Pfam" id="PF24866"/>
    </source>
</evidence>
<keyword evidence="2" id="KW-0472">Membrane</keyword>
<comment type="caution">
    <text evidence="5">The sequence shown here is derived from an EMBL/GenBank/DDBJ whole genome shotgun (WGS) entry which is preliminary data.</text>
</comment>